<evidence type="ECO:0000256" key="5">
    <source>
        <dbReference type="ARBA" id="ARBA00022833"/>
    </source>
</evidence>
<comment type="subunit">
    <text evidence="2">Monomer.</text>
</comment>
<evidence type="ECO:0000313" key="8">
    <source>
        <dbReference type="EMBL" id="CRK96432.1"/>
    </source>
</evidence>
<protein>
    <submittedName>
        <fullName evidence="8">CLUMA_CG009848, isoform A</fullName>
    </submittedName>
</protein>
<dbReference type="OrthoDB" id="5119241at2759"/>
<dbReference type="PANTHER" id="PTHR13204">
    <property type="entry name" value="PTD012 PROTEIN"/>
    <property type="match status" value="1"/>
</dbReference>
<dbReference type="Proteomes" id="UP000183832">
    <property type="component" value="Unassembled WGS sequence"/>
</dbReference>
<feature type="domain" description="DUF1907" evidence="7">
    <location>
        <begin position="347"/>
        <end position="629"/>
    </location>
</feature>
<evidence type="ECO:0000313" key="9">
    <source>
        <dbReference type="Proteomes" id="UP000183832"/>
    </source>
</evidence>
<dbReference type="AlphaFoldDB" id="A0A1J1I839"/>
<evidence type="ECO:0000256" key="6">
    <source>
        <dbReference type="ARBA" id="ARBA00023242"/>
    </source>
</evidence>
<dbReference type="GO" id="GO:0016788">
    <property type="term" value="F:hydrolase activity, acting on ester bonds"/>
    <property type="evidence" value="ECO:0007669"/>
    <property type="project" value="TreeGrafter"/>
</dbReference>
<keyword evidence="9" id="KW-1185">Reference proteome</keyword>
<name>A0A1J1I839_9DIPT</name>
<dbReference type="CDD" id="cd17298">
    <property type="entry name" value="DUF1907"/>
    <property type="match status" value="2"/>
</dbReference>
<evidence type="ECO:0000259" key="7">
    <source>
        <dbReference type="SMART" id="SM01168"/>
    </source>
</evidence>
<keyword evidence="3" id="KW-0479">Metal-binding</keyword>
<organism evidence="8 9">
    <name type="scientific">Clunio marinus</name>
    <dbReference type="NCBI Taxonomy" id="568069"/>
    <lineage>
        <taxon>Eukaryota</taxon>
        <taxon>Metazoa</taxon>
        <taxon>Ecdysozoa</taxon>
        <taxon>Arthropoda</taxon>
        <taxon>Hexapoda</taxon>
        <taxon>Insecta</taxon>
        <taxon>Pterygota</taxon>
        <taxon>Neoptera</taxon>
        <taxon>Endopterygota</taxon>
        <taxon>Diptera</taxon>
        <taxon>Nematocera</taxon>
        <taxon>Chironomoidea</taxon>
        <taxon>Chironomidae</taxon>
        <taxon>Clunio</taxon>
    </lineage>
</organism>
<dbReference type="PANTHER" id="PTHR13204:SF1">
    <property type="entry name" value="ESTER HYDROLASE C11ORF54"/>
    <property type="match status" value="1"/>
</dbReference>
<dbReference type="SMART" id="SM01168">
    <property type="entry name" value="DUF1907"/>
    <property type="match status" value="2"/>
</dbReference>
<dbReference type="GO" id="GO:0005634">
    <property type="term" value="C:nucleus"/>
    <property type="evidence" value="ECO:0007669"/>
    <property type="project" value="UniProtKB-SubCell"/>
</dbReference>
<dbReference type="GO" id="GO:0008270">
    <property type="term" value="F:zinc ion binding"/>
    <property type="evidence" value="ECO:0007669"/>
    <property type="project" value="TreeGrafter"/>
</dbReference>
<dbReference type="SUPFAM" id="SSF117856">
    <property type="entry name" value="AF0104/ALDC/Ptd012-like"/>
    <property type="match status" value="2"/>
</dbReference>
<evidence type="ECO:0000256" key="3">
    <source>
        <dbReference type="ARBA" id="ARBA00022723"/>
    </source>
</evidence>
<reference evidence="8 9" key="1">
    <citation type="submission" date="2015-04" db="EMBL/GenBank/DDBJ databases">
        <authorList>
            <person name="Syromyatnikov M.Y."/>
            <person name="Popov V.N."/>
        </authorList>
    </citation>
    <scope>NUCLEOTIDE SEQUENCE [LARGE SCALE GENOMIC DNA]</scope>
</reference>
<feature type="domain" description="DUF1907" evidence="7">
    <location>
        <begin position="27"/>
        <end position="309"/>
    </location>
</feature>
<evidence type="ECO:0000256" key="1">
    <source>
        <dbReference type="ARBA" id="ARBA00004123"/>
    </source>
</evidence>
<keyword evidence="4" id="KW-0378">Hydrolase</keyword>
<proteinExistence type="predicted"/>
<gene>
    <name evidence="8" type="ORF">CLUMA_CG009848</name>
</gene>
<keyword evidence="6" id="KW-0539">Nucleus</keyword>
<evidence type="ECO:0000256" key="2">
    <source>
        <dbReference type="ARBA" id="ARBA00011245"/>
    </source>
</evidence>
<sequence>MSALNVKTLTYEEKELFVPEMETLCSVIETGLKSNFSDVSVSVVDCPNLSQAPFHLASSGLGGDATLVEFGSPVYLLPLVNKSKIYDIVELLRNISSYESKEFFTCGAGAGPFPIFNQNCEGMLNIRVGSDGTLKNETHVARIVPGGVELSKVPDQETRCALLGNLYLSEGKAGKVLKVTAKRRTGSENFISSMRLALAEYFTDDKTVGLGGTFLIKEGKAKQHVMDEFSKVPLYTEDDVNKWLTFHEMSAPLIAVGTFVTNEADLDLRLQHFHSFSKHGEGGHYHYDVTPDTVEYEGYFAVGRRIIRIDKPEQKLKQDSSGDLDPINLKYQEKETHKPSLDEIRNVLEEALKKNFNEVSVEIVDNPDLKSEPFYLASSGISGNPLIIEYGNDDYLLPLVDKSKVYNLIPTIREIETYKEKNFYVCGAGAGPFPLYDQNCEGIYNMKVFKNGTIDNQSHIARTQGSGTETLKLPNNETRAALLGNLFLSEGNDGKVLKVIAKNRTGEENFISAMRLGLSEKYSEDEVVGLGGVFVMKKGIANIHVMDRFSENPINTDEELNNWLTFHEMPAPLIALGNFVSHQTDFKLRYHHFHCFSKHNHGGHYHYDVTPDIVEYEGYFNIAERIILIDKSFAASSSPQLLVIILSAFIVKLINYLL</sequence>
<dbReference type="STRING" id="568069.A0A1J1I839"/>
<comment type="subcellular location">
    <subcellularLocation>
        <location evidence="1">Nucleus</location>
    </subcellularLocation>
</comment>
<dbReference type="EMBL" id="CVRI01000043">
    <property type="protein sequence ID" value="CRK96432.1"/>
    <property type="molecule type" value="Genomic_DNA"/>
</dbReference>
<keyword evidence="5" id="KW-0862">Zinc</keyword>
<dbReference type="InterPro" id="IPR015021">
    <property type="entry name" value="C11orf54_DUF1907"/>
</dbReference>
<accession>A0A1J1I839</accession>
<evidence type="ECO:0000256" key="4">
    <source>
        <dbReference type="ARBA" id="ARBA00022801"/>
    </source>
</evidence>
<dbReference type="Pfam" id="PF08925">
    <property type="entry name" value="DUF1907"/>
    <property type="match status" value="2"/>
</dbReference>